<dbReference type="Pfam" id="PF14432">
    <property type="entry name" value="DYW_deaminase"/>
    <property type="match status" value="1"/>
</dbReference>
<dbReference type="Pfam" id="PF13041">
    <property type="entry name" value="PPR_2"/>
    <property type="match status" value="4"/>
</dbReference>
<dbReference type="PROSITE" id="PS51375">
    <property type="entry name" value="PPR"/>
    <property type="match status" value="8"/>
</dbReference>
<dbReference type="PANTHER" id="PTHR47926:SF373">
    <property type="entry name" value="TETRATRICOPEPTIDE-LIKE HELICAL DOMAIN SUPERFAMILY, DYW DOMAIN-CONTAINING PROTEIN"/>
    <property type="match status" value="1"/>
</dbReference>
<protein>
    <recommendedName>
        <fullName evidence="8">DYW domain-containing protein</fullName>
    </recommendedName>
</protein>
<keyword evidence="3" id="KW-0150">Chloroplast</keyword>
<dbReference type="PANTHER" id="PTHR47926">
    <property type="entry name" value="PENTATRICOPEPTIDE REPEAT-CONTAINING PROTEIN"/>
    <property type="match status" value="1"/>
</dbReference>
<evidence type="ECO:0000256" key="4">
    <source>
        <dbReference type="ARBA" id="ARBA00022640"/>
    </source>
</evidence>
<feature type="repeat" description="PPR" evidence="7">
    <location>
        <begin position="508"/>
        <end position="542"/>
    </location>
</feature>
<dbReference type="FunFam" id="1.25.40.10:FF:000073">
    <property type="entry name" value="Pentatricopeptide repeat-containing protein chloroplastic"/>
    <property type="match status" value="1"/>
</dbReference>
<dbReference type="FunFam" id="1.25.40.10:FF:002415">
    <property type="entry name" value="Uncharacterized protein"/>
    <property type="match status" value="1"/>
</dbReference>
<feature type="repeat" description="PPR" evidence="7">
    <location>
        <begin position="174"/>
        <end position="204"/>
    </location>
</feature>
<gene>
    <name evidence="9" type="ORF">L484_012217</name>
</gene>
<sequence>MISSQVLPIAPSPPTKLRLSTSLPGTFHTLSQRTHIPSHVYKHPAAILLELSTSLQELRQILPLIIKNGLYGELLFQTKLVSSFCKYGSLTESARVFDSVEDKVDALYHTMLKGYCKNSFLEDALLFYCRMKYDGVEPVVYNFTYLLKVIGDNSDLRRGKEVHGQLITSGFGSNLFSMTSVANIYAKCGQIREAYKMFDRMPERDLVSWNTIIAGYAQNGQAEIALTLIIRMQVEGQKPDSITLVTILPAVADIRSLRIGKSTHAYAIRAGFDSKVNIATALVDMYSKCGSVETARLIFNRISEKTVVSWNSMIDGYVQNEDPEEALKIFQRMLEEGFEPTNVTIMESLHACGDLGDIERGRFLHTLVDRLNLASDVSIMNSLISMYSKCKRVDTAAKIFENLQSKTLVSWNAMILGYAQNGYVNRALSHFCEMRSQNIKMDTFTMVSVIPALAELSITRQAKWIHGLVIRSCFNKNVFVMTALVDMYAKCGAIHTARKLFDRMKERHVTTWNAMIDGYGTHGLGKDAVDLFCEMQKGIVKPNDVTFLCVISSCSHSGLVEEGLWFFESMTNDYGLEPAMDHYGAMVDLLGRAGQLNEAWDFIQKLPIDPGITVYGAMLGACRIHKSIELAEKTAMRIFELSPNDGGYHVLLSNIYATASMWDKVAQVRNMMESKGLKKTPGCSLVDLGNEFHTFYSGSTIHPQSKQIYAYLDTLGEEIKAAGYVPNTNSIHDVEDDVKQKLLNSHSEKLAIAFGLLNTSPGTTIHIRKNLRVCGDCHNATKYISLVSGREIIVRDMHRFHQFKNGTCSCGDYW</sequence>
<dbReference type="AlphaFoldDB" id="W9R9T7"/>
<reference evidence="10" key="1">
    <citation type="submission" date="2013-01" db="EMBL/GenBank/DDBJ databases">
        <title>Draft Genome Sequence of a Mulberry Tree, Morus notabilis C.K. Schneid.</title>
        <authorList>
            <person name="He N."/>
            <person name="Zhao S."/>
        </authorList>
    </citation>
    <scope>NUCLEOTIDE SEQUENCE</scope>
</reference>
<evidence type="ECO:0000313" key="9">
    <source>
        <dbReference type="EMBL" id="EXB44298.1"/>
    </source>
</evidence>
<evidence type="ECO:0000313" key="10">
    <source>
        <dbReference type="Proteomes" id="UP000030645"/>
    </source>
</evidence>
<dbReference type="InterPro" id="IPR032867">
    <property type="entry name" value="DYW_dom"/>
</dbReference>
<name>W9R9T7_9ROSA</name>
<evidence type="ECO:0000256" key="3">
    <source>
        <dbReference type="ARBA" id="ARBA00022528"/>
    </source>
</evidence>
<dbReference type="GO" id="GO:0008270">
    <property type="term" value="F:zinc ion binding"/>
    <property type="evidence" value="ECO:0007669"/>
    <property type="project" value="InterPro"/>
</dbReference>
<dbReference type="Pfam" id="PF20431">
    <property type="entry name" value="E_motif"/>
    <property type="match status" value="1"/>
</dbReference>
<dbReference type="InterPro" id="IPR046848">
    <property type="entry name" value="E_motif"/>
</dbReference>
<comment type="similarity">
    <text evidence="2">Belongs to the PPR family. PCMP-H subfamily.</text>
</comment>
<feature type="repeat" description="PPR" evidence="7">
    <location>
        <begin position="376"/>
        <end position="406"/>
    </location>
</feature>
<dbReference type="SUPFAM" id="SSF48452">
    <property type="entry name" value="TPR-like"/>
    <property type="match status" value="1"/>
</dbReference>
<dbReference type="Pfam" id="PF01535">
    <property type="entry name" value="PPR"/>
    <property type="match status" value="5"/>
</dbReference>
<dbReference type="OrthoDB" id="185373at2759"/>
<dbReference type="InterPro" id="IPR046960">
    <property type="entry name" value="PPR_At4g14850-like_plant"/>
</dbReference>
<evidence type="ECO:0000259" key="8">
    <source>
        <dbReference type="Pfam" id="PF14432"/>
    </source>
</evidence>
<evidence type="ECO:0000256" key="7">
    <source>
        <dbReference type="PROSITE-ProRule" id="PRU00708"/>
    </source>
</evidence>
<dbReference type="InterPro" id="IPR011990">
    <property type="entry name" value="TPR-like_helical_dom_sf"/>
</dbReference>
<keyword evidence="10" id="KW-1185">Reference proteome</keyword>
<dbReference type="Gene3D" id="1.25.40.10">
    <property type="entry name" value="Tetratricopeptide repeat domain"/>
    <property type="match status" value="5"/>
</dbReference>
<dbReference type="STRING" id="981085.W9R9T7"/>
<dbReference type="GO" id="GO:0009451">
    <property type="term" value="P:RNA modification"/>
    <property type="evidence" value="ECO:0007669"/>
    <property type="project" value="InterPro"/>
</dbReference>
<keyword evidence="4" id="KW-0934">Plastid</keyword>
<keyword evidence="6" id="KW-0809">Transit peptide</keyword>
<evidence type="ECO:0000256" key="1">
    <source>
        <dbReference type="ARBA" id="ARBA00004229"/>
    </source>
</evidence>
<feature type="domain" description="DYW" evidence="8">
    <location>
        <begin position="723"/>
        <end position="814"/>
    </location>
</feature>
<evidence type="ECO:0000256" key="5">
    <source>
        <dbReference type="ARBA" id="ARBA00022737"/>
    </source>
</evidence>
<dbReference type="EMBL" id="KE343860">
    <property type="protein sequence ID" value="EXB44298.1"/>
    <property type="molecule type" value="Genomic_DNA"/>
</dbReference>
<dbReference type="FunFam" id="1.25.40.10:FF:000031">
    <property type="entry name" value="Pentatricopeptide repeat-containing protein mitochondrial"/>
    <property type="match status" value="1"/>
</dbReference>
<dbReference type="FunFam" id="1.25.40.10:FF:000395">
    <property type="entry name" value="Pentatricopeptide repeat-containing protein chloroplastic"/>
    <property type="match status" value="1"/>
</dbReference>
<proteinExistence type="inferred from homology"/>
<dbReference type="eggNOG" id="KOG4197">
    <property type="taxonomic scope" value="Eukaryota"/>
</dbReference>
<accession>W9R9T7</accession>
<dbReference type="NCBIfam" id="TIGR00756">
    <property type="entry name" value="PPR"/>
    <property type="match status" value="6"/>
</dbReference>
<feature type="repeat" description="PPR" evidence="7">
    <location>
        <begin position="407"/>
        <end position="441"/>
    </location>
</feature>
<organism evidence="9 10">
    <name type="scientific">Morus notabilis</name>
    <dbReference type="NCBI Taxonomy" id="981085"/>
    <lineage>
        <taxon>Eukaryota</taxon>
        <taxon>Viridiplantae</taxon>
        <taxon>Streptophyta</taxon>
        <taxon>Embryophyta</taxon>
        <taxon>Tracheophyta</taxon>
        <taxon>Spermatophyta</taxon>
        <taxon>Magnoliopsida</taxon>
        <taxon>eudicotyledons</taxon>
        <taxon>Gunneridae</taxon>
        <taxon>Pentapetalae</taxon>
        <taxon>rosids</taxon>
        <taxon>fabids</taxon>
        <taxon>Rosales</taxon>
        <taxon>Moraceae</taxon>
        <taxon>Moreae</taxon>
        <taxon>Morus</taxon>
    </lineage>
</organism>
<feature type="repeat" description="PPR" evidence="7">
    <location>
        <begin position="104"/>
        <end position="138"/>
    </location>
</feature>
<dbReference type="GO" id="GO:0003723">
    <property type="term" value="F:RNA binding"/>
    <property type="evidence" value="ECO:0007669"/>
    <property type="project" value="InterPro"/>
</dbReference>
<comment type="subcellular location">
    <subcellularLocation>
        <location evidence="1">Plastid</location>
        <location evidence="1">Chloroplast</location>
    </subcellularLocation>
</comment>
<keyword evidence="5" id="KW-0677">Repeat</keyword>
<feature type="repeat" description="PPR" evidence="7">
    <location>
        <begin position="306"/>
        <end position="340"/>
    </location>
</feature>
<dbReference type="GO" id="GO:0009507">
    <property type="term" value="C:chloroplast"/>
    <property type="evidence" value="ECO:0007669"/>
    <property type="project" value="UniProtKB-SubCell"/>
</dbReference>
<evidence type="ECO:0000256" key="6">
    <source>
        <dbReference type="ARBA" id="ARBA00022946"/>
    </source>
</evidence>
<dbReference type="InterPro" id="IPR002885">
    <property type="entry name" value="PPR_rpt"/>
</dbReference>
<dbReference type="FunFam" id="1.25.40.10:FF:001326">
    <property type="entry name" value="Pentatricopeptide repeat-containing protein"/>
    <property type="match status" value="1"/>
</dbReference>
<feature type="repeat" description="PPR" evidence="7">
    <location>
        <begin position="477"/>
        <end position="507"/>
    </location>
</feature>
<dbReference type="KEGG" id="mnt:21395445"/>
<dbReference type="Proteomes" id="UP000030645">
    <property type="component" value="Unassembled WGS sequence"/>
</dbReference>
<evidence type="ECO:0000256" key="2">
    <source>
        <dbReference type="ARBA" id="ARBA00006643"/>
    </source>
</evidence>
<feature type="repeat" description="PPR" evidence="7">
    <location>
        <begin position="205"/>
        <end position="239"/>
    </location>
</feature>